<dbReference type="Gene3D" id="3.40.50.300">
    <property type="entry name" value="P-loop containing nucleotide triphosphate hydrolases"/>
    <property type="match status" value="2"/>
</dbReference>
<keyword evidence="8" id="KW-1185">Reference proteome</keyword>
<dbReference type="PANTHER" id="PTHR43519">
    <property type="entry name" value="ATP-DEPENDENT RNA HELICASE HRPB"/>
    <property type="match status" value="1"/>
</dbReference>
<organism evidence="7 8">
    <name type="scientific">Litoribacter ruber</name>
    <dbReference type="NCBI Taxonomy" id="702568"/>
    <lineage>
        <taxon>Bacteria</taxon>
        <taxon>Pseudomonadati</taxon>
        <taxon>Bacteroidota</taxon>
        <taxon>Cytophagia</taxon>
        <taxon>Cytophagales</taxon>
        <taxon>Cyclobacteriaceae</taxon>
        <taxon>Litoribacter</taxon>
    </lineage>
</organism>
<dbReference type="AlphaFoldDB" id="A0AAP2G1R1"/>
<dbReference type="InterPro" id="IPR013689">
    <property type="entry name" value="RNA_helicase_ATP-dep_HrpB_C"/>
</dbReference>
<dbReference type="SUPFAM" id="SSF52540">
    <property type="entry name" value="P-loop containing nucleoside triphosphate hydrolases"/>
    <property type="match status" value="1"/>
</dbReference>
<dbReference type="EMBL" id="JAHCMY010000005">
    <property type="protein sequence ID" value="MBS9524602.1"/>
    <property type="molecule type" value="Genomic_DNA"/>
</dbReference>
<dbReference type="CDD" id="cd18791">
    <property type="entry name" value="SF2_C_RHA"/>
    <property type="match status" value="1"/>
</dbReference>
<name>A0AAP2G1R1_9BACT</name>
<dbReference type="PIRSF" id="PIRSF005496">
    <property type="entry name" value="ATP_hel_hrpB"/>
    <property type="match status" value="1"/>
</dbReference>
<dbReference type="PROSITE" id="PS51194">
    <property type="entry name" value="HELICASE_CTER"/>
    <property type="match status" value="1"/>
</dbReference>
<evidence type="ECO:0000259" key="6">
    <source>
        <dbReference type="PROSITE" id="PS51194"/>
    </source>
</evidence>
<evidence type="ECO:0000256" key="2">
    <source>
        <dbReference type="ARBA" id="ARBA00022801"/>
    </source>
</evidence>
<dbReference type="InterPro" id="IPR049614">
    <property type="entry name" value="HrpB_DEXH"/>
</dbReference>
<dbReference type="Pfam" id="PF00271">
    <property type="entry name" value="Helicase_C"/>
    <property type="match status" value="1"/>
</dbReference>
<dbReference type="InterPro" id="IPR010225">
    <property type="entry name" value="HrpB"/>
</dbReference>
<dbReference type="CDD" id="cd17990">
    <property type="entry name" value="DEXHc_HrpB"/>
    <property type="match status" value="1"/>
</dbReference>
<dbReference type="InterPro" id="IPR056329">
    <property type="entry name" value="CON_HrpB"/>
</dbReference>
<dbReference type="GO" id="GO:0005524">
    <property type="term" value="F:ATP binding"/>
    <property type="evidence" value="ECO:0007669"/>
    <property type="project" value="UniProtKB-KW"/>
</dbReference>
<dbReference type="GO" id="GO:0004386">
    <property type="term" value="F:helicase activity"/>
    <property type="evidence" value="ECO:0007669"/>
    <property type="project" value="UniProtKB-KW"/>
</dbReference>
<dbReference type="NCBIfam" id="TIGR01970">
    <property type="entry name" value="DEAH_box_HrpB"/>
    <property type="match status" value="1"/>
</dbReference>
<dbReference type="Pfam" id="PF24473">
    <property type="entry name" value="CON_HrpB"/>
    <property type="match status" value="1"/>
</dbReference>
<dbReference type="PANTHER" id="PTHR43519:SF1">
    <property type="entry name" value="ATP-DEPENDENT RNA HELICASE HRPB"/>
    <property type="match status" value="1"/>
</dbReference>
<reference evidence="7 8" key="1">
    <citation type="submission" date="2021-05" db="EMBL/GenBank/DDBJ databases">
        <authorList>
            <person name="Zhang Z.D."/>
            <person name="Osman G."/>
        </authorList>
    </citation>
    <scope>NUCLEOTIDE SEQUENCE [LARGE SCALE GENOMIC DNA]</scope>
    <source>
        <strain evidence="7 8">KCTC 32217</strain>
    </source>
</reference>
<feature type="domain" description="Helicase ATP-binding" evidence="5">
    <location>
        <begin position="41"/>
        <end position="205"/>
    </location>
</feature>
<dbReference type="InterPro" id="IPR027417">
    <property type="entry name" value="P-loop_NTPase"/>
</dbReference>
<sequence>MTAFFLFAYSAKFAFKLIRFQLSFDPFSLDLPIKEIIPAVKEILTNENTLIVKAPPGAGKSTLLPLALMNEPWLEGKKVLILEPRRLAAKSIAMRMADLQGTKIGEEVGYMIRFENRTSPHTKIDVLTEGILTRLIQQDNALENVGLVIFDEFHERNIHADVAMALCREVQQVLRPDLRIMIMSATIDLTQLAHMLSAKEIESKGRQYPVDVKYWGDTDEWSIVDTVNNVILKSIDEYEGDILVFLPGQAQIMQCHDFLRSTLPHFAIHPLFGMLPFQKQQAAIVPNPHKRKIVLATSIAETSLTIEGISLVVDSGYGKTSKFDPRSGLSRLKTIKVTQDAADQRAGRAGRLGPGHCIRLWSKATQERLETFRTPEILEADLASLVLDLYAWGIEGYQQMVWLTPPPQGAFQQAVELLESLEAILNGKLTEHGLQMQKLPCHPRIAHMLIKSKNIGQQALATDLAAVIEEKDPLGKDAGTDINHRIEKLRRLRKENNVHGPFRKVDTVAQHYRRMLGIEASNDVYDIFETGILLAYAYPDRIACARPGNNAQFQLSNGRIAMMGHRDDLAHESWLAVANMDARDGIGKIFLASPINPKDLMPMIEDREIIEWDFKQGKLGAEKVMRIGNIVLKSQPLKHVDPELAERAILKAIKTDGDKLLNFSESVVQLQNRIESLNAWNSDEIFPAFTTEEILNRAPEWLPPYISNIRREEDLFKLDLKEILINALPWEKQQLLEKLAPEKIEVPSGSYIKLHYQPNGEKPILAVRLQELFGMVETPLVNDGRQGVLIHLLSPGFKPVQVTDDLRSFWQNTYFEVKKELKRRYPKHSWPEEPLHAEAVRGVKRRN</sequence>
<proteinExistence type="predicted"/>
<dbReference type="Proteomes" id="UP001319104">
    <property type="component" value="Unassembled WGS sequence"/>
</dbReference>
<dbReference type="SMART" id="SM00487">
    <property type="entry name" value="DEXDc"/>
    <property type="match status" value="1"/>
</dbReference>
<dbReference type="SMART" id="SM00490">
    <property type="entry name" value="HELICc"/>
    <property type="match status" value="1"/>
</dbReference>
<evidence type="ECO:0000256" key="4">
    <source>
        <dbReference type="ARBA" id="ARBA00022840"/>
    </source>
</evidence>
<dbReference type="FunFam" id="3.40.50.300:FF:002125">
    <property type="entry name" value="ATP-dependent helicase HrpB"/>
    <property type="match status" value="1"/>
</dbReference>
<dbReference type="Pfam" id="PF00270">
    <property type="entry name" value="DEAD"/>
    <property type="match status" value="1"/>
</dbReference>
<comment type="caution">
    <text evidence="7">The sequence shown here is derived from an EMBL/GenBank/DDBJ whole genome shotgun (WGS) entry which is preliminary data.</text>
</comment>
<dbReference type="InterPro" id="IPR001650">
    <property type="entry name" value="Helicase_C-like"/>
</dbReference>
<evidence type="ECO:0000313" key="8">
    <source>
        <dbReference type="Proteomes" id="UP001319104"/>
    </source>
</evidence>
<accession>A0AAP2G1R1</accession>
<dbReference type="SMART" id="SM00847">
    <property type="entry name" value="HA2"/>
    <property type="match status" value="1"/>
</dbReference>
<dbReference type="InterPro" id="IPR014001">
    <property type="entry name" value="Helicase_ATP-bd"/>
</dbReference>
<dbReference type="InterPro" id="IPR007502">
    <property type="entry name" value="Helicase-assoc_dom"/>
</dbReference>
<keyword evidence="3 7" id="KW-0347">Helicase</keyword>
<evidence type="ECO:0000313" key="7">
    <source>
        <dbReference type="EMBL" id="MBS9524602.1"/>
    </source>
</evidence>
<dbReference type="InterPro" id="IPR011545">
    <property type="entry name" value="DEAD/DEAH_box_helicase_dom"/>
</dbReference>
<gene>
    <name evidence="7" type="primary">hrpB</name>
    <name evidence="7" type="ORF">KI659_11330</name>
</gene>
<dbReference type="Pfam" id="PF08482">
    <property type="entry name" value="HrpB_C"/>
    <property type="match status" value="1"/>
</dbReference>
<keyword evidence="1" id="KW-0547">Nucleotide-binding</keyword>
<feature type="domain" description="Helicase C-terminal" evidence="6">
    <location>
        <begin position="230"/>
        <end position="393"/>
    </location>
</feature>
<keyword evidence="2" id="KW-0378">Hydrolase</keyword>
<protein>
    <submittedName>
        <fullName evidence="7">ATP-dependent helicase HrpB</fullName>
    </submittedName>
</protein>
<evidence type="ECO:0000256" key="1">
    <source>
        <dbReference type="ARBA" id="ARBA00022741"/>
    </source>
</evidence>
<evidence type="ECO:0000256" key="3">
    <source>
        <dbReference type="ARBA" id="ARBA00022806"/>
    </source>
</evidence>
<keyword evidence="4" id="KW-0067">ATP-binding</keyword>
<dbReference type="Gene3D" id="1.20.120.1080">
    <property type="match status" value="1"/>
</dbReference>
<dbReference type="GO" id="GO:0003676">
    <property type="term" value="F:nucleic acid binding"/>
    <property type="evidence" value="ECO:0007669"/>
    <property type="project" value="InterPro"/>
</dbReference>
<dbReference type="GO" id="GO:0016787">
    <property type="term" value="F:hydrolase activity"/>
    <property type="evidence" value="ECO:0007669"/>
    <property type="project" value="UniProtKB-KW"/>
</dbReference>
<evidence type="ECO:0000259" key="5">
    <source>
        <dbReference type="PROSITE" id="PS51192"/>
    </source>
</evidence>
<dbReference type="PROSITE" id="PS51192">
    <property type="entry name" value="HELICASE_ATP_BIND_1"/>
    <property type="match status" value="1"/>
</dbReference>